<protein>
    <submittedName>
        <fullName evidence="1">Uncharacterized protein</fullName>
    </submittedName>
</protein>
<comment type="caution">
    <text evidence="1">The sequence shown here is derived from an EMBL/GenBank/DDBJ whole genome shotgun (WGS) entry which is preliminary data.</text>
</comment>
<dbReference type="EMBL" id="LAZR01037720">
    <property type="protein sequence ID" value="KKL21469.1"/>
    <property type="molecule type" value="Genomic_DNA"/>
</dbReference>
<name>A0A0F9BHX3_9ZZZZ</name>
<dbReference type="Gene3D" id="1.10.1040.10">
    <property type="entry name" value="N-(1-d-carboxylethyl)-l-norvaline Dehydrogenase, domain 2"/>
    <property type="match status" value="1"/>
</dbReference>
<sequence length="100" mass="10635">LGPSERLLLPARCALAAGACPWGLGTGIAAALQYDHPADAEAAQLQKRIKEKGFEQALREIAGLSKTHPLTRIVLSQLPARNCDRWACGIQPKECCTGAT</sequence>
<evidence type="ECO:0000313" key="1">
    <source>
        <dbReference type="EMBL" id="KKL21469.1"/>
    </source>
</evidence>
<dbReference type="AlphaFoldDB" id="A0A0F9BHX3"/>
<proteinExistence type="predicted"/>
<accession>A0A0F9BHX3</accession>
<dbReference type="InterPro" id="IPR013328">
    <property type="entry name" value="6PGD_dom2"/>
</dbReference>
<gene>
    <name evidence="1" type="ORF">LCGC14_2445170</name>
</gene>
<organism evidence="1">
    <name type="scientific">marine sediment metagenome</name>
    <dbReference type="NCBI Taxonomy" id="412755"/>
    <lineage>
        <taxon>unclassified sequences</taxon>
        <taxon>metagenomes</taxon>
        <taxon>ecological metagenomes</taxon>
    </lineage>
</organism>
<feature type="non-terminal residue" evidence="1">
    <location>
        <position position="1"/>
    </location>
</feature>
<reference evidence="1" key="1">
    <citation type="journal article" date="2015" name="Nature">
        <title>Complex archaea that bridge the gap between prokaryotes and eukaryotes.</title>
        <authorList>
            <person name="Spang A."/>
            <person name="Saw J.H."/>
            <person name="Jorgensen S.L."/>
            <person name="Zaremba-Niedzwiedzka K."/>
            <person name="Martijn J."/>
            <person name="Lind A.E."/>
            <person name="van Eijk R."/>
            <person name="Schleper C."/>
            <person name="Guy L."/>
            <person name="Ettema T.J."/>
        </authorList>
    </citation>
    <scope>NUCLEOTIDE SEQUENCE</scope>
</reference>